<organism evidence="2 3">
    <name type="scientific">Planktothrix rubescens CCAP 1459/22</name>
    <dbReference type="NCBI Taxonomy" id="329571"/>
    <lineage>
        <taxon>Bacteria</taxon>
        <taxon>Bacillati</taxon>
        <taxon>Cyanobacteriota</taxon>
        <taxon>Cyanophyceae</taxon>
        <taxon>Oscillatoriophycideae</taxon>
        <taxon>Oscillatoriales</taxon>
        <taxon>Microcoleaceae</taxon>
        <taxon>Planktothrix</taxon>
    </lineage>
</organism>
<dbReference type="AlphaFoldDB" id="A0A6J7ZGT3"/>
<keyword evidence="3" id="KW-1185">Reference proteome</keyword>
<feature type="compositionally biased region" description="Polar residues" evidence="1">
    <location>
        <begin position="31"/>
        <end position="42"/>
    </location>
</feature>
<comment type="caution">
    <text evidence="2">The sequence shown here is derived from an EMBL/GenBank/DDBJ whole genome shotgun (WGS) entry which is preliminary data.</text>
</comment>
<sequence length="53" mass="6129">MAANETRNEVEVRSQKVDELRELGIEPYPSHSLQRSHTTQEIPRSKALPWNAK</sequence>
<dbReference type="Gene3D" id="2.40.50.140">
    <property type="entry name" value="Nucleic acid-binding proteins"/>
    <property type="match status" value="1"/>
</dbReference>
<dbReference type="RefSeq" id="WP_158442057.1">
    <property type="nucleotide sequence ID" value="NZ_LR812491.1"/>
</dbReference>
<evidence type="ECO:0000256" key="1">
    <source>
        <dbReference type="SAM" id="MobiDB-lite"/>
    </source>
</evidence>
<feature type="region of interest" description="Disordered" evidence="1">
    <location>
        <begin position="24"/>
        <end position="53"/>
    </location>
</feature>
<gene>
    <name evidence="2" type="ORF">PLAN_100667</name>
</gene>
<evidence type="ECO:0000313" key="2">
    <source>
        <dbReference type="EMBL" id="CAC5340617.1"/>
    </source>
</evidence>
<proteinExistence type="predicted"/>
<accession>A0A6J7ZGT3</accession>
<dbReference type="Proteomes" id="UP000196521">
    <property type="component" value="Unassembled WGS sequence"/>
</dbReference>
<name>A0A6J7ZGT3_PLARU</name>
<evidence type="ECO:0000313" key="3">
    <source>
        <dbReference type="Proteomes" id="UP000196521"/>
    </source>
</evidence>
<reference evidence="2" key="1">
    <citation type="submission" date="2020-05" db="EMBL/GenBank/DDBJ databases">
        <authorList>
            <consortium name="Genoscope - CEA"/>
            <person name="William W."/>
        </authorList>
    </citation>
    <scope>NUCLEOTIDE SEQUENCE [LARGE SCALE GENOMIC DNA]</scope>
    <source>
        <strain evidence="2">PCC 7821</strain>
    </source>
</reference>
<dbReference type="InterPro" id="IPR012340">
    <property type="entry name" value="NA-bd_OB-fold"/>
</dbReference>
<dbReference type="EMBL" id="CZCZ02000005">
    <property type="protein sequence ID" value="CAC5340617.1"/>
    <property type="molecule type" value="Genomic_DNA"/>
</dbReference>
<protein>
    <submittedName>
        <fullName evidence="2">Uncharacterized protein</fullName>
    </submittedName>
</protein>